<dbReference type="PROSITE" id="PS51257">
    <property type="entry name" value="PROKAR_LIPOPROTEIN"/>
    <property type="match status" value="1"/>
</dbReference>
<gene>
    <name evidence="1" type="ordered locus">BHWA1_02113</name>
</gene>
<dbReference type="STRING" id="565034.BHWA1_02113"/>
<evidence type="ECO:0000313" key="1">
    <source>
        <dbReference type="EMBL" id="ACN84571.1"/>
    </source>
</evidence>
<keyword evidence="2" id="KW-1185">Reference proteome</keyword>
<organism evidence="1 2">
    <name type="scientific">Brachyspira hyodysenteriae (strain ATCC 49526 / WA1)</name>
    <dbReference type="NCBI Taxonomy" id="565034"/>
    <lineage>
        <taxon>Bacteria</taxon>
        <taxon>Pseudomonadati</taxon>
        <taxon>Spirochaetota</taxon>
        <taxon>Spirochaetia</taxon>
        <taxon>Brachyspirales</taxon>
        <taxon>Brachyspiraceae</taxon>
        <taxon>Brachyspira</taxon>
    </lineage>
</organism>
<evidence type="ECO:0000313" key="2">
    <source>
        <dbReference type="Proteomes" id="UP000001803"/>
    </source>
</evidence>
<sequence length="88" mass="9992">MIIMKKIALLLLILIALASCQTSTMIIMPVQNVQMPAYPPQSHLGEKRIINSNSYYNLNNSLGMNSSLFNNSIFNTNNLLRKNFVYLK</sequence>
<reference evidence="1 2" key="1">
    <citation type="journal article" date="2009" name="PLoS ONE">
        <title>Genome sequence of the pathogenic intestinal spirochete Brachyspira hyodysenteriae reveals adaptations to its lifestyle in the porcine large intestine.</title>
        <authorList>
            <person name="Bellgard M.I."/>
            <person name="Wanchanthuek P."/>
            <person name="La T."/>
            <person name="Ryan K."/>
            <person name="Moolhuijzen P."/>
            <person name="Albertyn Z."/>
            <person name="Shaban B."/>
            <person name="Motro Y."/>
            <person name="Dunn D.S."/>
            <person name="Schibeci D."/>
            <person name="Hunter A."/>
            <person name="Barrero R."/>
            <person name="Phillips N.D."/>
            <person name="Hampson D.J."/>
        </authorList>
    </citation>
    <scope>NUCLEOTIDE SEQUENCE [LARGE SCALE GENOMIC DNA]</scope>
    <source>
        <strain evidence="2">ATCC 49526 / WA1</strain>
    </source>
</reference>
<dbReference type="EMBL" id="CP001357">
    <property type="protein sequence ID" value="ACN84571.1"/>
    <property type="molecule type" value="Genomic_DNA"/>
</dbReference>
<dbReference type="Proteomes" id="UP000001803">
    <property type="component" value="Chromosome"/>
</dbReference>
<dbReference type="KEGG" id="bhy:BHWA1_02113"/>
<name>A0A3B6VFU9_BRAHW</name>
<dbReference type="AlphaFoldDB" id="A0A3B6VFU9"/>
<protein>
    <recommendedName>
        <fullName evidence="3">Lipoprotein</fullName>
    </recommendedName>
</protein>
<proteinExistence type="predicted"/>
<evidence type="ECO:0008006" key="3">
    <source>
        <dbReference type="Google" id="ProtNLM"/>
    </source>
</evidence>
<accession>A0A3B6VFU9</accession>